<reference evidence="2" key="1">
    <citation type="journal article" date="2006" name="PLoS Biol.">
        <title>Macronuclear genome sequence of the ciliate Tetrahymena thermophila, a model eukaryote.</title>
        <authorList>
            <person name="Eisen J.A."/>
            <person name="Coyne R.S."/>
            <person name="Wu M."/>
            <person name="Wu D."/>
            <person name="Thiagarajan M."/>
            <person name="Wortman J.R."/>
            <person name="Badger J.H."/>
            <person name="Ren Q."/>
            <person name="Amedeo P."/>
            <person name="Jones K.M."/>
            <person name="Tallon L.J."/>
            <person name="Delcher A.L."/>
            <person name="Salzberg S.L."/>
            <person name="Silva J.C."/>
            <person name="Haas B.J."/>
            <person name="Majoros W.H."/>
            <person name="Farzad M."/>
            <person name="Carlton J.M."/>
            <person name="Smith R.K. Jr."/>
            <person name="Garg J."/>
            <person name="Pearlman R.E."/>
            <person name="Karrer K.M."/>
            <person name="Sun L."/>
            <person name="Manning G."/>
            <person name="Elde N.C."/>
            <person name="Turkewitz A.P."/>
            <person name="Asai D.J."/>
            <person name="Wilkes D.E."/>
            <person name="Wang Y."/>
            <person name="Cai H."/>
            <person name="Collins K."/>
            <person name="Stewart B.A."/>
            <person name="Lee S.R."/>
            <person name="Wilamowska K."/>
            <person name="Weinberg Z."/>
            <person name="Ruzzo W.L."/>
            <person name="Wloga D."/>
            <person name="Gaertig J."/>
            <person name="Frankel J."/>
            <person name="Tsao C.-C."/>
            <person name="Gorovsky M.A."/>
            <person name="Keeling P.J."/>
            <person name="Waller R.F."/>
            <person name="Patron N.J."/>
            <person name="Cherry J.M."/>
            <person name="Stover N.A."/>
            <person name="Krieger C.J."/>
            <person name="del Toro C."/>
            <person name="Ryder H.F."/>
            <person name="Williamson S.C."/>
            <person name="Barbeau R.A."/>
            <person name="Hamilton E.P."/>
            <person name="Orias E."/>
        </authorList>
    </citation>
    <scope>NUCLEOTIDE SEQUENCE [LARGE SCALE GENOMIC DNA]</scope>
    <source>
        <strain evidence="2">SB210</strain>
    </source>
</reference>
<protein>
    <submittedName>
        <fullName evidence="1">Uncharacterized protein</fullName>
    </submittedName>
</protein>
<dbReference type="HOGENOM" id="CLU_507644_0_0_1"/>
<dbReference type="AlphaFoldDB" id="I7MB60"/>
<organism evidence="1 2">
    <name type="scientific">Tetrahymena thermophila (strain SB210)</name>
    <dbReference type="NCBI Taxonomy" id="312017"/>
    <lineage>
        <taxon>Eukaryota</taxon>
        <taxon>Sar</taxon>
        <taxon>Alveolata</taxon>
        <taxon>Ciliophora</taxon>
        <taxon>Intramacronucleata</taxon>
        <taxon>Oligohymenophorea</taxon>
        <taxon>Hymenostomatida</taxon>
        <taxon>Tetrahymenina</taxon>
        <taxon>Tetrahymenidae</taxon>
        <taxon>Tetrahymena</taxon>
    </lineage>
</organism>
<dbReference type="KEGG" id="tet:TTHERM_00497650"/>
<dbReference type="RefSeq" id="XP_001027953.1">
    <property type="nucleotide sequence ID" value="XM_001027953.1"/>
</dbReference>
<dbReference type="Proteomes" id="UP000009168">
    <property type="component" value="Unassembled WGS sequence"/>
</dbReference>
<dbReference type="EMBL" id="GG662212">
    <property type="protein sequence ID" value="EAS07711.1"/>
    <property type="molecule type" value="Genomic_DNA"/>
</dbReference>
<evidence type="ECO:0000313" key="1">
    <source>
        <dbReference type="EMBL" id="EAS07711.1"/>
    </source>
</evidence>
<gene>
    <name evidence="1" type="ORF">TTHERM_00497650</name>
</gene>
<name>I7MB60_TETTS</name>
<keyword evidence="2" id="KW-1185">Reference proteome</keyword>
<evidence type="ECO:0000313" key="2">
    <source>
        <dbReference type="Proteomes" id="UP000009168"/>
    </source>
</evidence>
<proteinExistence type="predicted"/>
<dbReference type="GeneID" id="7835367"/>
<accession>I7MB60</accession>
<dbReference type="InParanoid" id="I7MB60"/>
<sequence length="537" mass="63243">MIEEEDFKQYQSHFQQDTEFNSLPQYLSNSGEIINEDSQEPLIKKKSFDNEPYNALQSNLCQDFNINMNDLIFEKMKRIQLGTYRQEDFKQIDAMVQQKMQKNNQDAYQLGVKFQNSKDTPSLNSSSKLEWNDIDLVIQDDKSNQSDSKYQNQLQQYQKQNFKSHPVTHIFIKELQSTNIFYLMGNVIIDFKSGVYFNQNIQSNDFYNQAEQEESRVVNSAIKQIILIENNFKNQEISVHMQLNVKPLEDFSFITKFVQENSNTEISKQMGICLEFYQKSVAGQQKEFIRRAVLRAKELNYDFADLLQERQKILKIQHQDLLNEFQLNNTGFYCASHYCADFNSEDLTLQNFSYSYPLIALLGLEPSQFQSGVSKKGISMWISPYTRSLIQISALKDWFSIQKGERFSVDKIDPFCLKTLDEMVVVTKAKKIRKLVRYEGPLSYIFEGIADSVNMIVLDVDLFTIKRIISMRKDYILNQKAAQFIDDFEYNIQSQIFLEKYYSNQYDDYIAEQQKIQKINEKKQIDDSKVCSYRYIN</sequence>